<comment type="caution">
    <text evidence="2">The sequence shown here is derived from an EMBL/GenBank/DDBJ whole genome shotgun (WGS) entry which is preliminary data.</text>
</comment>
<dbReference type="AlphaFoldDB" id="A0A1G1VTQ4"/>
<protein>
    <recommendedName>
        <fullName evidence="1">SpoVT-AbrB domain-containing protein</fullName>
    </recommendedName>
</protein>
<dbReference type="SUPFAM" id="SSF89447">
    <property type="entry name" value="AbrB/MazE/MraZ-like"/>
    <property type="match status" value="1"/>
</dbReference>
<dbReference type="Pfam" id="PF04014">
    <property type="entry name" value="MazE_antitoxin"/>
    <property type="match status" value="1"/>
</dbReference>
<dbReference type="InterPro" id="IPR007159">
    <property type="entry name" value="SpoVT-AbrB_dom"/>
</dbReference>
<dbReference type="Proteomes" id="UP000179233">
    <property type="component" value="Unassembled WGS sequence"/>
</dbReference>
<evidence type="ECO:0000313" key="2">
    <source>
        <dbReference type="EMBL" id="OGY18779.1"/>
    </source>
</evidence>
<accession>A0A1G1VTQ4</accession>
<name>A0A1G1VTQ4_9BACT</name>
<organism evidence="2 3">
    <name type="scientific">Candidatus Chisholmbacteria bacterium RIFCSPHIGHO2_01_FULL_52_32</name>
    <dbReference type="NCBI Taxonomy" id="1797591"/>
    <lineage>
        <taxon>Bacteria</taxon>
        <taxon>Candidatus Chisholmiibacteriota</taxon>
    </lineage>
</organism>
<dbReference type="InterPro" id="IPR037914">
    <property type="entry name" value="SpoVT-AbrB_sf"/>
</dbReference>
<proteinExistence type="predicted"/>
<dbReference type="Gene3D" id="2.10.260.10">
    <property type="match status" value="1"/>
</dbReference>
<dbReference type="EMBL" id="MHCJ01000003">
    <property type="protein sequence ID" value="OGY18779.1"/>
    <property type="molecule type" value="Genomic_DNA"/>
</dbReference>
<reference evidence="2 3" key="1">
    <citation type="journal article" date="2016" name="Nat. Commun.">
        <title>Thousands of microbial genomes shed light on interconnected biogeochemical processes in an aquifer system.</title>
        <authorList>
            <person name="Anantharaman K."/>
            <person name="Brown C.T."/>
            <person name="Hug L.A."/>
            <person name="Sharon I."/>
            <person name="Castelle C.J."/>
            <person name="Probst A.J."/>
            <person name="Thomas B.C."/>
            <person name="Singh A."/>
            <person name="Wilkins M.J."/>
            <person name="Karaoz U."/>
            <person name="Brodie E.L."/>
            <person name="Williams K.H."/>
            <person name="Hubbard S.S."/>
            <person name="Banfield J.F."/>
        </authorList>
    </citation>
    <scope>NUCLEOTIDE SEQUENCE [LARGE SCALE GENOMIC DNA]</scope>
</reference>
<sequence>MLKKVIRAGNSTAVTVPAEFVKSVGVKVGDMVDVRTAPEKGRVIYTFSGARQLTLETRLFREKPSVTKKP</sequence>
<evidence type="ECO:0000259" key="1">
    <source>
        <dbReference type="Pfam" id="PF04014"/>
    </source>
</evidence>
<gene>
    <name evidence="2" type="ORF">A2786_04770</name>
</gene>
<feature type="domain" description="SpoVT-AbrB" evidence="1">
    <location>
        <begin position="7"/>
        <end position="45"/>
    </location>
</feature>
<evidence type="ECO:0000313" key="3">
    <source>
        <dbReference type="Proteomes" id="UP000179233"/>
    </source>
</evidence>
<dbReference type="GO" id="GO:0003677">
    <property type="term" value="F:DNA binding"/>
    <property type="evidence" value="ECO:0007669"/>
    <property type="project" value="InterPro"/>
</dbReference>